<keyword evidence="6" id="KW-1185">Reference proteome</keyword>
<dbReference type="AlphaFoldDB" id="S8CUC8"/>
<evidence type="ECO:0000256" key="4">
    <source>
        <dbReference type="PROSITE-ProRule" id="PRU00810"/>
    </source>
</evidence>
<protein>
    <recommendedName>
        <fullName evidence="7">Histone deacetylase interacting domain-containing protein</fullName>
    </recommendedName>
</protein>
<feature type="non-terminal residue" evidence="5">
    <location>
        <position position="114"/>
    </location>
</feature>
<evidence type="ECO:0000256" key="1">
    <source>
        <dbReference type="ARBA" id="ARBA00004123"/>
    </source>
</evidence>
<dbReference type="PANTHER" id="PTHR12346:SF0">
    <property type="entry name" value="SIN3A, ISOFORM G"/>
    <property type="match status" value="1"/>
</dbReference>
<comment type="caution">
    <text evidence="5">The sequence shown here is derived from an EMBL/GenBank/DDBJ whole genome shotgun (WGS) entry which is preliminary data.</text>
</comment>
<name>S8CUC8_9LAMI</name>
<dbReference type="PANTHER" id="PTHR12346">
    <property type="entry name" value="SIN3B-RELATED"/>
    <property type="match status" value="1"/>
</dbReference>
<evidence type="ECO:0000313" key="6">
    <source>
        <dbReference type="Proteomes" id="UP000015453"/>
    </source>
</evidence>
<dbReference type="InterPro" id="IPR003822">
    <property type="entry name" value="PAH"/>
</dbReference>
<gene>
    <name evidence="5" type="ORF">M569_04370</name>
</gene>
<dbReference type="GO" id="GO:0000122">
    <property type="term" value="P:negative regulation of transcription by RNA polymerase II"/>
    <property type="evidence" value="ECO:0007669"/>
    <property type="project" value="TreeGrafter"/>
</dbReference>
<comment type="subcellular location">
    <subcellularLocation>
        <location evidence="1 4">Nucleus</location>
    </subcellularLocation>
</comment>
<dbReference type="GO" id="GO:0000118">
    <property type="term" value="C:histone deacetylase complex"/>
    <property type="evidence" value="ECO:0007669"/>
    <property type="project" value="TreeGrafter"/>
</dbReference>
<dbReference type="Pfam" id="PF02671">
    <property type="entry name" value="PAH"/>
    <property type="match status" value="1"/>
</dbReference>
<dbReference type="Proteomes" id="UP000015453">
    <property type="component" value="Unassembled WGS sequence"/>
</dbReference>
<evidence type="ECO:0008006" key="7">
    <source>
        <dbReference type="Google" id="ProtNLM"/>
    </source>
</evidence>
<organism evidence="5 6">
    <name type="scientific">Genlisea aurea</name>
    <dbReference type="NCBI Taxonomy" id="192259"/>
    <lineage>
        <taxon>Eukaryota</taxon>
        <taxon>Viridiplantae</taxon>
        <taxon>Streptophyta</taxon>
        <taxon>Embryophyta</taxon>
        <taxon>Tracheophyta</taxon>
        <taxon>Spermatophyta</taxon>
        <taxon>Magnoliopsida</taxon>
        <taxon>eudicotyledons</taxon>
        <taxon>Gunneridae</taxon>
        <taxon>Pentapetalae</taxon>
        <taxon>asterids</taxon>
        <taxon>lamiids</taxon>
        <taxon>Lamiales</taxon>
        <taxon>Lentibulariaceae</taxon>
        <taxon>Genlisea</taxon>
    </lineage>
</organism>
<proteinExistence type="predicted"/>
<evidence type="ECO:0000256" key="3">
    <source>
        <dbReference type="ARBA" id="ARBA00023242"/>
    </source>
</evidence>
<accession>S8CUC8</accession>
<dbReference type="InterPro" id="IPR036600">
    <property type="entry name" value="PAH_sf"/>
</dbReference>
<feature type="non-terminal residue" evidence="5">
    <location>
        <position position="1"/>
    </location>
</feature>
<dbReference type="OrthoDB" id="911495at2759"/>
<dbReference type="GO" id="GO:0003714">
    <property type="term" value="F:transcription corepressor activity"/>
    <property type="evidence" value="ECO:0007669"/>
    <property type="project" value="InterPro"/>
</dbReference>
<keyword evidence="2" id="KW-0678">Repressor</keyword>
<keyword evidence="3 4" id="KW-0539">Nucleus</keyword>
<evidence type="ECO:0000313" key="5">
    <source>
        <dbReference type="EMBL" id="EPS70390.1"/>
    </source>
</evidence>
<reference evidence="5 6" key="1">
    <citation type="journal article" date="2013" name="BMC Genomics">
        <title>The miniature genome of a carnivorous plant Genlisea aurea contains a low number of genes and short non-coding sequences.</title>
        <authorList>
            <person name="Leushkin E.V."/>
            <person name="Sutormin R.A."/>
            <person name="Nabieva E.R."/>
            <person name="Penin A.A."/>
            <person name="Kondrashov A.S."/>
            <person name="Logacheva M.D."/>
        </authorList>
    </citation>
    <scope>NUCLEOTIDE SEQUENCE [LARGE SCALE GENOMIC DNA]</scope>
</reference>
<evidence type="ECO:0000256" key="2">
    <source>
        <dbReference type="ARBA" id="ARBA00022491"/>
    </source>
</evidence>
<sequence>SGHVHMSTNSKEQKLTTNQALTYLKAVKEHFQDRKDTYDEFLEVMKDFKAQRIDTSGVILRVKELFKGYRDLILGFNSFLPKGHEISLPPEVDLVQKKKPVEFDEAMSFVAKIK</sequence>
<dbReference type="SUPFAM" id="SSF47762">
    <property type="entry name" value="PAH2 domain"/>
    <property type="match status" value="1"/>
</dbReference>
<dbReference type="GO" id="GO:0000785">
    <property type="term" value="C:chromatin"/>
    <property type="evidence" value="ECO:0007669"/>
    <property type="project" value="TreeGrafter"/>
</dbReference>
<dbReference type="InterPro" id="IPR039774">
    <property type="entry name" value="Sin3-like"/>
</dbReference>
<dbReference type="Gene3D" id="1.20.1160.11">
    <property type="entry name" value="Paired amphipathic helix"/>
    <property type="match status" value="1"/>
</dbReference>
<dbReference type="FunFam" id="1.20.1160.11:FF:000001">
    <property type="entry name" value="Paired amphipathic helix protein Sin3"/>
    <property type="match status" value="1"/>
</dbReference>
<dbReference type="EMBL" id="AUSU01001694">
    <property type="protein sequence ID" value="EPS70390.1"/>
    <property type="molecule type" value="Genomic_DNA"/>
</dbReference>
<dbReference type="PROSITE" id="PS51477">
    <property type="entry name" value="PAH"/>
    <property type="match status" value="1"/>
</dbReference>